<evidence type="ECO:0000313" key="4">
    <source>
        <dbReference type="EMBL" id="GJN06164.1"/>
    </source>
</evidence>
<comment type="subcellular location">
    <subcellularLocation>
        <location evidence="1">Nucleus</location>
    </subcellularLocation>
</comment>
<evidence type="ECO:0000313" key="5">
    <source>
        <dbReference type="Proteomes" id="UP001054889"/>
    </source>
</evidence>
<dbReference type="GO" id="GO:0006281">
    <property type="term" value="P:DNA repair"/>
    <property type="evidence" value="ECO:0007669"/>
    <property type="project" value="InterPro"/>
</dbReference>
<evidence type="ECO:0000256" key="2">
    <source>
        <dbReference type="ARBA" id="ARBA00009761"/>
    </source>
</evidence>
<dbReference type="GO" id="GO:0003677">
    <property type="term" value="F:DNA binding"/>
    <property type="evidence" value="ECO:0007669"/>
    <property type="project" value="InterPro"/>
</dbReference>
<dbReference type="GO" id="GO:0006310">
    <property type="term" value="P:DNA recombination"/>
    <property type="evidence" value="ECO:0007669"/>
    <property type="project" value="InterPro"/>
</dbReference>
<evidence type="ECO:0008006" key="6">
    <source>
        <dbReference type="Google" id="ProtNLM"/>
    </source>
</evidence>
<dbReference type="EMBL" id="BQKI01000012">
    <property type="protein sequence ID" value="GJN06164.1"/>
    <property type="molecule type" value="Genomic_DNA"/>
</dbReference>
<dbReference type="Gene3D" id="2.40.50.140">
    <property type="entry name" value="Nucleic acid-binding proteins"/>
    <property type="match status" value="1"/>
</dbReference>
<comment type="similarity">
    <text evidence="2">Belongs to the replication factor A protein 3 family.</text>
</comment>
<reference evidence="4" key="1">
    <citation type="journal article" date="2018" name="DNA Res.">
        <title>Multiple hybrid de novo genome assembly of finger millet, an orphan allotetraploid crop.</title>
        <authorList>
            <person name="Hatakeyama M."/>
            <person name="Aluri S."/>
            <person name="Balachadran M.T."/>
            <person name="Sivarajan S.R."/>
            <person name="Patrignani A."/>
            <person name="Gruter S."/>
            <person name="Poveda L."/>
            <person name="Shimizu-Inatsugi R."/>
            <person name="Baeten J."/>
            <person name="Francoijs K.J."/>
            <person name="Nataraja K.N."/>
            <person name="Reddy Y.A.N."/>
            <person name="Phadnis S."/>
            <person name="Ravikumar R.L."/>
            <person name="Schlapbach R."/>
            <person name="Sreeman S.M."/>
            <person name="Shimizu K.K."/>
        </authorList>
    </citation>
    <scope>NUCLEOTIDE SEQUENCE</scope>
</reference>
<keyword evidence="5" id="KW-1185">Reference proteome</keyword>
<protein>
    <recommendedName>
        <fullName evidence="6">Replication protein A 14 kDa subunit</fullName>
    </recommendedName>
</protein>
<dbReference type="AlphaFoldDB" id="A0AAV5D5A1"/>
<dbReference type="PANTHER" id="PTHR47058">
    <property type="entry name" value="REPLICATION PROTEIN A 14 KDA SUBUNIT A-RELATED"/>
    <property type="match status" value="1"/>
</dbReference>
<dbReference type="Proteomes" id="UP001054889">
    <property type="component" value="Unassembled WGS sequence"/>
</dbReference>
<dbReference type="GO" id="GO:0031981">
    <property type="term" value="C:nuclear lumen"/>
    <property type="evidence" value="ECO:0007669"/>
    <property type="project" value="UniProtKB-ARBA"/>
</dbReference>
<evidence type="ECO:0000256" key="3">
    <source>
        <dbReference type="ARBA" id="ARBA00023242"/>
    </source>
</evidence>
<name>A0AAV5D5A1_ELECO</name>
<sequence>MDTSTPAPFVNAETLNMFVKRRVRAVVQVQGNEGGMVVGQSTDGHQLTITGVDIPIPVSHFMEVFGIAETNQSIRAEICTDFGPNFGEISHTHGLLICPFVCSTMNY</sequence>
<dbReference type="GO" id="GO:0006260">
    <property type="term" value="P:DNA replication"/>
    <property type="evidence" value="ECO:0007669"/>
    <property type="project" value="InterPro"/>
</dbReference>
<dbReference type="InterPro" id="IPR013970">
    <property type="entry name" value="Rfa2"/>
</dbReference>
<keyword evidence="3" id="KW-0539">Nucleus</keyword>
<dbReference type="Pfam" id="PF08661">
    <property type="entry name" value="Rep_fac-A_3"/>
    <property type="match status" value="1"/>
</dbReference>
<proteinExistence type="inferred from homology"/>
<organism evidence="4 5">
    <name type="scientific">Eleusine coracana subsp. coracana</name>
    <dbReference type="NCBI Taxonomy" id="191504"/>
    <lineage>
        <taxon>Eukaryota</taxon>
        <taxon>Viridiplantae</taxon>
        <taxon>Streptophyta</taxon>
        <taxon>Embryophyta</taxon>
        <taxon>Tracheophyta</taxon>
        <taxon>Spermatophyta</taxon>
        <taxon>Magnoliopsida</taxon>
        <taxon>Liliopsida</taxon>
        <taxon>Poales</taxon>
        <taxon>Poaceae</taxon>
        <taxon>PACMAD clade</taxon>
        <taxon>Chloridoideae</taxon>
        <taxon>Cynodonteae</taxon>
        <taxon>Eleusininae</taxon>
        <taxon>Eleusine</taxon>
    </lineage>
</organism>
<accession>A0AAV5D5A1</accession>
<dbReference type="InterPro" id="IPR012340">
    <property type="entry name" value="NA-bd_OB-fold"/>
</dbReference>
<dbReference type="PANTHER" id="PTHR47058:SF3">
    <property type="entry name" value="REPLICATION PROTEIN A 14 KDA SUBUNIT A-RELATED"/>
    <property type="match status" value="1"/>
</dbReference>
<dbReference type="SUPFAM" id="SSF50249">
    <property type="entry name" value="Nucleic acid-binding proteins"/>
    <property type="match status" value="1"/>
</dbReference>
<gene>
    <name evidence="4" type="primary">ga23865</name>
    <name evidence="4" type="ORF">PR202_ga23865</name>
</gene>
<reference evidence="4" key="2">
    <citation type="submission" date="2021-12" db="EMBL/GenBank/DDBJ databases">
        <title>Resequencing data analysis of finger millet.</title>
        <authorList>
            <person name="Hatakeyama M."/>
            <person name="Aluri S."/>
            <person name="Balachadran M.T."/>
            <person name="Sivarajan S.R."/>
            <person name="Poveda L."/>
            <person name="Shimizu-Inatsugi R."/>
            <person name="Schlapbach R."/>
            <person name="Sreeman S.M."/>
            <person name="Shimizu K.K."/>
        </authorList>
    </citation>
    <scope>NUCLEOTIDE SEQUENCE</scope>
</reference>
<comment type="caution">
    <text evidence="4">The sequence shown here is derived from an EMBL/GenBank/DDBJ whole genome shotgun (WGS) entry which is preliminary data.</text>
</comment>
<evidence type="ECO:0000256" key="1">
    <source>
        <dbReference type="ARBA" id="ARBA00004123"/>
    </source>
</evidence>